<dbReference type="EMBL" id="JAURUE010000001">
    <property type="protein sequence ID" value="MDP9611273.1"/>
    <property type="molecule type" value="Genomic_DNA"/>
</dbReference>
<accession>A0ABT9KS74</accession>
<proteinExistence type="predicted"/>
<evidence type="ECO:0000313" key="1">
    <source>
        <dbReference type="EMBL" id="MDP9611273.1"/>
    </source>
</evidence>
<comment type="caution">
    <text evidence="1">The sequence shown here is derived from an EMBL/GenBank/DDBJ whole genome shotgun (WGS) entry which is preliminary data.</text>
</comment>
<gene>
    <name evidence="1" type="ORF">JOF35_003550</name>
</gene>
<protein>
    <submittedName>
        <fullName evidence="1">Uncharacterized protein</fullName>
    </submittedName>
</protein>
<sequence length="30" mass="3286">MECDALLTTAVIFHSAPDIAEIVRQLLEEG</sequence>
<organism evidence="1 2">
    <name type="scientific">Streptomyces demainii</name>
    <dbReference type="NCBI Taxonomy" id="588122"/>
    <lineage>
        <taxon>Bacteria</taxon>
        <taxon>Bacillati</taxon>
        <taxon>Actinomycetota</taxon>
        <taxon>Actinomycetes</taxon>
        <taxon>Kitasatosporales</taxon>
        <taxon>Streptomycetaceae</taxon>
        <taxon>Streptomyces</taxon>
    </lineage>
</organism>
<dbReference type="Proteomes" id="UP001234880">
    <property type="component" value="Unassembled WGS sequence"/>
</dbReference>
<keyword evidence="2" id="KW-1185">Reference proteome</keyword>
<name>A0ABT9KS74_9ACTN</name>
<reference evidence="1 2" key="1">
    <citation type="submission" date="2023-07" db="EMBL/GenBank/DDBJ databases">
        <title>Sequencing the genomes of 1000 actinobacteria strains.</title>
        <authorList>
            <person name="Klenk H.-P."/>
        </authorList>
    </citation>
    <scope>NUCLEOTIDE SEQUENCE [LARGE SCALE GENOMIC DNA]</scope>
    <source>
        <strain evidence="1 2">DSM 41600</strain>
    </source>
</reference>
<evidence type="ECO:0000313" key="2">
    <source>
        <dbReference type="Proteomes" id="UP001234880"/>
    </source>
</evidence>